<sequence>MDHENHILNLASSSASTDAITFGEGNDISKPNPLYESLIRKYSIKLISTTADVWLGTQLLCIDIMASMELLLKQLCGQKLRAREKRKLKRTFNDIATLIPVTILMLIPGRGPVEERAVAVGILEVKEGGGGNETWVRKEERKIRDLD</sequence>
<dbReference type="AlphaFoldDB" id="A0A1R3HLG9"/>
<reference evidence="2" key="1">
    <citation type="submission" date="2013-09" db="EMBL/GenBank/DDBJ databases">
        <title>Corchorus olitorius genome sequencing.</title>
        <authorList>
            <person name="Alam M."/>
            <person name="Haque M.S."/>
            <person name="Islam M.S."/>
            <person name="Emdad E.M."/>
            <person name="Islam M.M."/>
            <person name="Ahmed B."/>
            <person name="Halim A."/>
            <person name="Hossen Q.M.M."/>
            <person name="Hossain M.Z."/>
            <person name="Ahmed R."/>
            <person name="Khan M.M."/>
            <person name="Islam R."/>
            <person name="Rashid M.M."/>
            <person name="Khan S.A."/>
            <person name="Rahman M.S."/>
            <person name="Alam M."/>
            <person name="Yahiya A.S."/>
            <person name="Khan M.S."/>
            <person name="Azam M.S."/>
            <person name="Haque T."/>
            <person name="Lashkar M.Z.H."/>
            <person name="Akhand A.I."/>
            <person name="Morshed G."/>
            <person name="Roy S."/>
            <person name="Uddin K.S."/>
            <person name="Rabeya T."/>
            <person name="Hossain A.S."/>
            <person name="Chowdhury A."/>
            <person name="Snigdha A.R."/>
            <person name="Mortoza M.S."/>
            <person name="Matin S.A."/>
            <person name="Hoque S.M.E."/>
            <person name="Islam M.K."/>
            <person name="Roy D.K."/>
            <person name="Haider R."/>
            <person name="Moosa M.M."/>
            <person name="Elias S.M."/>
            <person name="Hasan A.M."/>
            <person name="Jahan S."/>
            <person name="Shafiuddin M."/>
            <person name="Mahmood N."/>
            <person name="Shommy N.S."/>
        </authorList>
    </citation>
    <scope>NUCLEOTIDE SEQUENCE [LARGE SCALE GENOMIC DNA]</scope>
    <source>
        <strain evidence="2">cv. O-4</strain>
    </source>
</reference>
<dbReference type="OrthoDB" id="275278at2759"/>
<evidence type="ECO:0000313" key="1">
    <source>
        <dbReference type="EMBL" id="OMO71164.1"/>
    </source>
</evidence>
<dbReference type="STRING" id="93759.A0A1R3HLG9"/>
<organism evidence="1 2">
    <name type="scientific">Corchorus olitorius</name>
    <dbReference type="NCBI Taxonomy" id="93759"/>
    <lineage>
        <taxon>Eukaryota</taxon>
        <taxon>Viridiplantae</taxon>
        <taxon>Streptophyta</taxon>
        <taxon>Embryophyta</taxon>
        <taxon>Tracheophyta</taxon>
        <taxon>Spermatophyta</taxon>
        <taxon>Magnoliopsida</taxon>
        <taxon>eudicotyledons</taxon>
        <taxon>Gunneridae</taxon>
        <taxon>Pentapetalae</taxon>
        <taxon>rosids</taxon>
        <taxon>malvids</taxon>
        <taxon>Malvales</taxon>
        <taxon>Malvaceae</taxon>
        <taxon>Grewioideae</taxon>
        <taxon>Apeibeae</taxon>
        <taxon>Corchorus</taxon>
    </lineage>
</organism>
<dbReference type="EMBL" id="AWUE01019875">
    <property type="protein sequence ID" value="OMO71164.1"/>
    <property type="molecule type" value="Genomic_DNA"/>
</dbReference>
<name>A0A1R3HLG9_9ROSI</name>
<gene>
    <name evidence="1" type="ORF">COLO4_28368</name>
</gene>
<evidence type="ECO:0000313" key="2">
    <source>
        <dbReference type="Proteomes" id="UP000187203"/>
    </source>
</evidence>
<proteinExistence type="predicted"/>
<protein>
    <submittedName>
        <fullName evidence="1">LETM1-like protein</fullName>
    </submittedName>
</protein>
<keyword evidence="2" id="KW-1185">Reference proteome</keyword>
<accession>A0A1R3HLG9</accession>
<comment type="caution">
    <text evidence="1">The sequence shown here is derived from an EMBL/GenBank/DDBJ whole genome shotgun (WGS) entry which is preliminary data.</text>
</comment>
<dbReference type="Proteomes" id="UP000187203">
    <property type="component" value="Unassembled WGS sequence"/>
</dbReference>